<dbReference type="Proteomes" id="UP000759443">
    <property type="component" value="Unassembled WGS sequence"/>
</dbReference>
<comment type="caution">
    <text evidence="1">The sequence shown here is derived from an EMBL/GenBank/DDBJ whole genome shotgun (WGS) entry which is preliminary data.</text>
</comment>
<dbReference type="RefSeq" id="WP_209948650.1">
    <property type="nucleotide sequence ID" value="NZ_JAGGJU010000015.1"/>
</dbReference>
<protein>
    <recommendedName>
        <fullName evidence="3">GTPase</fullName>
    </recommendedName>
</protein>
<evidence type="ECO:0000313" key="1">
    <source>
        <dbReference type="EMBL" id="MBP1853129.1"/>
    </source>
</evidence>
<name>A0ABS4E5F1_9HYPH</name>
<dbReference type="EMBL" id="JAGGJU010000015">
    <property type="protein sequence ID" value="MBP1853129.1"/>
    <property type="molecule type" value="Genomic_DNA"/>
</dbReference>
<proteinExistence type="predicted"/>
<evidence type="ECO:0008006" key="3">
    <source>
        <dbReference type="Google" id="ProtNLM"/>
    </source>
</evidence>
<evidence type="ECO:0000313" key="2">
    <source>
        <dbReference type="Proteomes" id="UP000759443"/>
    </source>
</evidence>
<keyword evidence="2" id="KW-1185">Reference proteome</keyword>
<sequence>MATSIAQYLKDFSKPQAPAMAFDTGFGDGDFGLDADVPAVHVPDPVEIEAERQAAYDEAVKITTDELTARFEAEKAELVAAHEQALADLARTLEETSAAAMADGFARLSKQLAEHVSGQVAEGLAPFLTEEVMTSAVSELASQVEMAIAGGEAGQIVVTGPASLFEKLADRLRDHDEMLRHVQADDLDLSVELGEQLLVSRISAWTASLRKVMG</sequence>
<accession>A0ABS4E5F1</accession>
<organism evidence="1 2">
    <name type="scientific">Rhizobium halophytocola</name>
    <dbReference type="NCBI Taxonomy" id="735519"/>
    <lineage>
        <taxon>Bacteria</taxon>
        <taxon>Pseudomonadati</taxon>
        <taxon>Pseudomonadota</taxon>
        <taxon>Alphaproteobacteria</taxon>
        <taxon>Hyphomicrobiales</taxon>
        <taxon>Rhizobiaceae</taxon>
        <taxon>Rhizobium/Agrobacterium group</taxon>
        <taxon>Rhizobium</taxon>
    </lineage>
</organism>
<gene>
    <name evidence="1" type="ORF">J2Z17_004588</name>
</gene>
<reference evidence="1 2" key="1">
    <citation type="submission" date="2021-03" db="EMBL/GenBank/DDBJ databases">
        <title>Genomic Encyclopedia of Type Strains, Phase IV (KMG-IV): sequencing the most valuable type-strain genomes for metagenomic binning, comparative biology and taxonomic classification.</title>
        <authorList>
            <person name="Goeker M."/>
        </authorList>
    </citation>
    <scope>NUCLEOTIDE SEQUENCE [LARGE SCALE GENOMIC DNA]</scope>
    <source>
        <strain evidence="1 2">DSM 21600</strain>
    </source>
</reference>